<protein>
    <recommendedName>
        <fullName evidence="7">DIX domain-containing protein</fullName>
    </recommendedName>
</protein>
<dbReference type="SMART" id="SM00021">
    <property type="entry name" value="DAX"/>
    <property type="match status" value="1"/>
</dbReference>
<proteinExistence type="predicted"/>
<feature type="domain" description="DIX" evidence="7">
    <location>
        <begin position="24"/>
        <end position="103"/>
    </location>
</feature>
<dbReference type="PANTHER" id="PTHR10878:SF25">
    <property type="entry name" value="SEGMENT POLARITY PROTEIN DISHEVELLED"/>
    <property type="match status" value="1"/>
</dbReference>
<dbReference type="GO" id="GO:0005109">
    <property type="term" value="F:frizzled binding"/>
    <property type="evidence" value="ECO:0007669"/>
    <property type="project" value="TreeGrafter"/>
</dbReference>
<dbReference type="OrthoDB" id="10031689at2759"/>
<dbReference type="Pfam" id="PF00778">
    <property type="entry name" value="DIX"/>
    <property type="match status" value="1"/>
</dbReference>
<evidence type="ECO:0000256" key="3">
    <source>
        <dbReference type="ARBA" id="ARBA00022490"/>
    </source>
</evidence>
<evidence type="ECO:0000256" key="4">
    <source>
        <dbReference type="ARBA" id="ARBA00022687"/>
    </source>
</evidence>
<organism evidence="8 9">
    <name type="scientific">Strongylus vulgaris</name>
    <name type="common">Blood worm</name>
    <dbReference type="NCBI Taxonomy" id="40348"/>
    <lineage>
        <taxon>Eukaryota</taxon>
        <taxon>Metazoa</taxon>
        <taxon>Ecdysozoa</taxon>
        <taxon>Nematoda</taxon>
        <taxon>Chromadorea</taxon>
        <taxon>Rhabditida</taxon>
        <taxon>Rhabditina</taxon>
        <taxon>Rhabditomorpha</taxon>
        <taxon>Strongyloidea</taxon>
        <taxon>Strongylidae</taxon>
        <taxon>Strongylus</taxon>
    </lineage>
</organism>
<dbReference type="InterPro" id="IPR001158">
    <property type="entry name" value="DIX"/>
</dbReference>
<name>A0A3P7IK55_STRVU</name>
<dbReference type="SUPFAM" id="SSF54236">
    <property type="entry name" value="Ubiquitin-like"/>
    <property type="match status" value="1"/>
</dbReference>
<dbReference type="Proteomes" id="UP000270094">
    <property type="component" value="Unassembled WGS sequence"/>
</dbReference>
<comment type="subcellular location">
    <subcellularLocation>
        <location evidence="1">Cytoplasm</location>
    </subcellularLocation>
</comment>
<evidence type="ECO:0000256" key="2">
    <source>
        <dbReference type="ARBA" id="ARBA00022473"/>
    </source>
</evidence>
<feature type="region of interest" description="Disordered" evidence="6">
    <location>
        <begin position="1"/>
        <end position="20"/>
    </location>
</feature>
<dbReference type="InterPro" id="IPR015506">
    <property type="entry name" value="Dsh/Dvl-rel"/>
</dbReference>
<dbReference type="AlphaFoldDB" id="A0A3P7IK55"/>
<keyword evidence="2" id="KW-0217">Developmental protein</keyword>
<keyword evidence="3" id="KW-0963">Cytoplasm</keyword>
<evidence type="ECO:0000256" key="6">
    <source>
        <dbReference type="SAM" id="MobiDB-lite"/>
    </source>
</evidence>
<dbReference type="GO" id="GO:0005829">
    <property type="term" value="C:cytosol"/>
    <property type="evidence" value="ECO:0007669"/>
    <property type="project" value="TreeGrafter"/>
</dbReference>
<dbReference type="InterPro" id="IPR038207">
    <property type="entry name" value="DIX_dom_sf"/>
</dbReference>
<dbReference type="GO" id="GO:0060070">
    <property type="term" value="P:canonical Wnt signaling pathway"/>
    <property type="evidence" value="ECO:0007669"/>
    <property type="project" value="TreeGrafter"/>
</dbReference>
<reference evidence="8 9" key="1">
    <citation type="submission" date="2018-11" db="EMBL/GenBank/DDBJ databases">
        <authorList>
            <consortium name="Pathogen Informatics"/>
        </authorList>
    </citation>
    <scope>NUCLEOTIDE SEQUENCE [LARGE SCALE GENOMIC DNA]</scope>
</reference>
<evidence type="ECO:0000256" key="1">
    <source>
        <dbReference type="ARBA" id="ARBA00004496"/>
    </source>
</evidence>
<dbReference type="Gene3D" id="2.40.240.130">
    <property type="match status" value="1"/>
</dbReference>
<gene>
    <name evidence="8" type="ORF">SVUK_LOCUS8579</name>
</gene>
<evidence type="ECO:0000259" key="7">
    <source>
        <dbReference type="PROSITE" id="PS50841"/>
    </source>
</evidence>
<dbReference type="EMBL" id="UYYB01031424">
    <property type="protein sequence ID" value="VDM73581.1"/>
    <property type="molecule type" value="Genomic_DNA"/>
</dbReference>
<accession>A0A3P7IK55</accession>
<dbReference type="PROSITE" id="PS50841">
    <property type="entry name" value="DIX"/>
    <property type="match status" value="1"/>
</dbReference>
<keyword evidence="9" id="KW-1185">Reference proteome</keyword>
<evidence type="ECO:0000313" key="9">
    <source>
        <dbReference type="Proteomes" id="UP000270094"/>
    </source>
</evidence>
<dbReference type="PANTHER" id="PTHR10878">
    <property type="entry name" value="SEGMENT POLARITY PROTEIN DISHEVELLED"/>
    <property type="match status" value="1"/>
</dbReference>
<evidence type="ECO:0000313" key="8">
    <source>
        <dbReference type="EMBL" id="VDM73581.1"/>
    </source>
</evidence>
<keyword evidence="4 5" id="KW-0879">Wnt signaling pathway</keyword>
<dbReference type="InterPro" id="IPR029071">
    <property type="entry name" value="Ubiquitin-like_domsf"/>
</dbReference>
<evidence type="ECO:0000256" key="5">
    <source>
        <dbReference type="PROSITE-ProRule" id="PRU00069"/>
    </source>
</evidence>
<sequence length="138" mass="15983">MGESEVSMVSDVPPSTITNQPFPQTSTKVYYHIDDEPTPYLTEVHVPPDLITLGDVKRVLMRSNFKYYCKALDQDTGWKAITLSASAVPLFSSHYALRHMKAWLTFMPIFNFESLKQKKRNFFRNLPLWIQSPLNEQI</sequence>